<dbReference type="InterPro" id="IPR036890">
    <property type="entry name" value="HATPase_C_sf"/>
</dbReference>
<dbReference type="InterPro" id="IPR050482">
    <property type="entry name" value="Sensor_HK_TwoCompSys"/>
</dbReference>
<evidence type="ECO:0000259" key="9">
    <source>
        <dbReference type="Pfam" id="PF07730"/>
    </source>
</evidence>
<keyword evidence="6" id="KW-0418">Kinase</keyword>
<evidence type="ECO:0000256" key="5">
    <source>
        <dbReference type="ARBA" id="ARBA00022741"/>
    </source>
</evidence>
<dbReference type="Proteomes" id="UP001049518">
    <property type="component" value="Chromosome"/>
</dbReference>
<dbReference type="EC" id="2.7.13.3" evidence="2"/>
<dbReference type="Gene3D" id="3.30.565.10">
    <property type="entry name" value="Histidine kinase-like ATPase, C-terminal domain"/>
    <property type="match status" value="1"/>
</dbReference>
<evidence type="ECO:0000313" key="10">
    <source>
        <dbReference type="EMBL" id="QXJ21527.1"/>
    </source>
</evidence>
<proteinExistence type="predicted"/>
<keyword evidence="7" id="KW-0067">ATP-binding</keyword>
<dbReference type="PANTHER" id="PTHR24421">
    <property type="entry name" value="NITRATE/NITRITE SENSOR PROTEIN NARX-RELATED"/>
    <property type="match status" value="1"/>
</dbReference>
<name>A0ABX8QS12_9ACTN</name>
<keyword evidence="4" id="KW-0808">Transferase</keyword>
<dbReference type="CDD" id="cd16917">
    <property type="entry name" value="HATPase_UhpB-NarQ-NarX-like"/>
    <property type="match status" value="1"/>
</dbReference>
<evidence type="ECO:0000313" key="11">
    <source>
        <dbReference type="Proteomes" id="UP001049518"/>
    </source>
</evidence>
<evidence type="ECO:0000256" key="3">
    <source>
        <dbReference type="ARBA" id="ARBA00022553"/>
    </source>
</evidence>
<keyword evidence="11" id="KW-1185">Reference proteome</keyword>
<organism evidence="10 11">
    <name type="scientific">Actinomadura graeca</name>
    <dbReference type="NCBI Taxonomy" id="2750812"/>
    <lineage>
        <taxon>Bacteria</taxon>
        <taxon>Bacillati</taxon>
        <taxon>Actinomycetota</taxon>
        <taxon>Actinomycetes</taxon>
        <taxon>Streptosporangiales</taxon>
        <taxon>Thermomonosporaceae</taxon>
        <taxon>Actinomadura</taxon>
    </lineage>
</organism>
<dbReference type="InterPro" id="IPR011712">
    <property type="entry name" value="Sig_transdc_His_kin_sub3_dim/P"/>
</dbReference>
<comment type="catalytic activity">
    <reaction evidence="1">
        <text>ATP + protein L-histidine = ADP + protein N-phospho-L-histidine.</text>
        <dbReference type="EC" id="2.7.13.3"/>
    </reaction>
</comment>
<keyword evidence="8" id="KW-0902">Two-component regulatory system</keyword>
<dbReference type="RefSeq" id="WP_231334681.1">
    <property type="nucleotide sequence ID" value="NZ_CP059572.1"/>
</dbReference>
<evidence type="ECO:0000256" key="6">
    <source>
        <dbReference type="ARBA" id="ARBA00022777"/>
    </source>
</evidence>
<dbReference type="PANTHER" id="PTHR24421:SF10">
    <property type="entry name" value="NITRATE_NITRITE SENSOR PROTEIN NARQ"/>
    <property type="match status" value="1"/>
</dbReference>
<feature type="domain" description="Signal transduction histidine kinase subgroup 3 dimerisation and phosphoacceptor" evidence="9">
    <location>
        <begin position="29"/>
        <end position="90"/>
    </location>
</feature>
<sequence length="267" mass="28506">MVGASVLAGVVWSRRQHTAREVGAAVHGERRRIARELHDTVGHGMLLISMSARRLPLAAPRAKPVAEAIDDAVHTTMNDVRRLVGELREGPGTGTGRVRGHAWDGAAEPGPGPTLAGGITELGVRTLGADFSVALENAGVQHLLRDEVRHTAYRIVQEGLTNAVKHDGGPVRASLRFGDELHLCVASGAASSTGGDIHALPIVPFTEHRQNVRHGLAGLRERVDAVNGSFECGTPPTGGFLLRARIPMVESAARWESRRGRWMRSAS</sequence>
<evidence type="ECO:0000256" key="8">
    <source>
        <dbReference type="ARBA" id="ARBA00023012"/>
    </source>
</evidence>
<evidence type="ECO:0000256" key="1">
    <source>
        <dbReference type="ARBA" id="ARBA00000085"/>
    </source>
</evidence>
<dbReference type="EMBL" id="CP059572">
    <property type="protein sequence ID" value="QXJ21527.1"/>
    <property type="molecule type" value="Genomic_DNA"/>
</dbReference>
<evidence type="ECO:0000256" key="7">
    <source>
        <dbReference type="ARBA" id="ARBA00022840"/>
    </source>
</evidence>
<gene>
    <name evidence="10" type="ORF">AGRA3207_002388</name>
</gene>
<evidence type="ECO:0000256" key="4">
    <source>
        <dbReference type="ARBA" id="ARBA00022679"/>
    </source>
</evidence>
<dbReference type="Gene3D" id="1.20.5.1930">
    <property type="match status" value="1"/>
</dbReference>
<dbReference type="Pfam" id="PF07730">
    <property type="entry name" value="HisKA_3"/>
    <property type="match status" value="1"/>
</dbReference>
<evidence type="ECO:0000256" key="2">
    <source>
        <dbReference type="ARBA" id="ARBA00012438"/>
    </source>
</evidence>
<accession>A0ABX8QS12</accession>
<protein>
    <recommendedName>
        <fullName evidence="2">histidine kinase</fullName>
        <ecNumber evidence="2">2.7.13.3</ecNumber>
    </recommendedName>
</protein>
<reference evidence="10" key="1">
    <citation type="submission" date="2020-07" db="EMBL/GenBank/DDBJ databases">
        <authorList>
            <person name="Tarantini F.S."/>
            <person name="Hong K.W."/>
            <person name="Chan K.G."/>
        </authorList>
    </citation>
    <scope>NUCLEOTIDE SEQUENCE</scope>
    <source>
        <strain evidence="10">32-07</strain>
    </source>
</reference>
<dbReference type="SUPFAM" id="SSF55874">
    <property type="entry name" value="ATPase domain of HSP90 chaperone/DNA topoisomerase II/histidine kinase"/>
    <property type="match status" value="1"/>
</dbReference>
<keyword evidence="5" id="KW-0547">Nucleotide-binding</keyword>
<keyword evidence="3" id="KW-0597">Phosphoprotein</keyword>